<evidence type="ECO:0000256" key="14">
    <source>
        <dbReference type="ARBA" id="ARBA00022963"/>
    </source>
</evidence>
<dbReference type="GO" id="GO:0004623">
    <property type="term" value="F:phospholipase A2 activity"/>
    <property type="evidence" value="ECO:0007669"/>
    <property type="project" value="UniProtKB-EC"/>
</dbReference>
<dbReference type="InterPro" id="IPR003187">
    <property type="entry name" value="PLipase_A1"/>
</dbReference>
<dbReference type="AlphaFoldDB" id="A0AAU7E716"/>
<dbReference type="GO" id="GO:0009279">
    <property type="term" value="C:cell outer membrane"/>
    <property type="evidence" value="ECO:0007669"/>
    <property type="project" value="UniProtKB-SubCell"/>
</dbReference>
<comment type="subcellular location">
    <subcellularLocation>
        <location evidence="3">Cell outer membrane</location>
        <topology evidence="3">Multi-pass membrane protein</topology>
    </subcellularLocation>
</comment>
<evidence type="ECO:0000256" key="4">
    <source>
        <dbReference type="ARBA" id="ARBA00010525"/>
    </source>
</evidence>
<comment type="catalytic activity">
    <reaction evidence="2">
        <text>a 1,2-diacyl-sn-glycero-3-phosphocholine + H2O = a 1-acyl-sn-glycero-3-phosphocholine + a fatty acid + H(+)</text>
        <dbReference type="Rhea" id="RHEA:15801"/>
        <dbReference type="ChEBI" id="CHEBI:15377"/>
        <dbReference type="ChEBI" id="CHEBI:15378"/>
        <dbReference type="ChEBI" id="CHEBI:28868"/>
        <dbReference type="ChEBI" id="CHEBI:57643"/>
        <dbReference type="ChEBI" id="CHEBI:58168"/>
        <dbReference type="EC" id="3.1.1.4"/>
    </reaction>
</comment>
<sequence>MKKIIIILSCNIILWANDYQKALEYEKNGDYQKAMQIYKKLAEDKLGIQEKNAIQNKQIQDKTALTQEKNKKSQKEDFTKIALANYLGKDEAFNPFGISSHQMNYFMPFSYNFSKVAPNQNKSEIKFQISIKKRLFDNMLNLGESYYIAYTQTSWWQAYNHSSPFRENNYKPEFFVNFPMQLEKLPWMQNVRLGILHESNGKSDESLESRSWNRIYLSSVFLKDRFLIAPRVWLRIPENEKDDDNPDIEKYLGNFDLNMAYLGKDFFINAMVRNNLRTSSNKGAVQIDIGYDLFDNGIFWYVQYFNGYGESLIDYNKYVNKLSTGFLISY</sequence>
<dbReference type="InterPro" id="IPR036541">
    <property type="entry name" value="PLipase_A1_sf"/>
</dbReference>
<evidence type="ECO:0000256" key="18">
    <source>
        <dbReference type="ARBA" id="ARBA00032375"/>
    </source>
</evidence>
<keyword evidence="11" id="KW-0732">Signal</keyword>
<keyword evidence="17" id="KW-0998">Cell outer membrane</keyword>
<evidence type="ECO:0000256" key="3">
    <source>
        <dbReference type="ARBA" id="ARBA00004571"/>
    </source>
</evidence>
<comment type="subunit">
    <text evidence="5">Homodimer; dimerization is reversible, and the dimeric form is the active one.</text>
</comment>
<evidence type="ECO:0000256" key="17">
    <source>
        <dbReference type="ARBA" id="ARBA00023237"/>
    </source>
</evidence>
<keyword evidence="12" id="KW-0378">Hydrolase</keyword>
<evidence type="ECO:0000313" key="21">
    <source>
        <dbReference type="EMBL" id="XBJ29720.1"/>
    </source>
</evidence>
<comment type="cofactor">
    <cofactor evidence="20">
        <name>Ca(2+)</name>
        <dbReference type="ChEBI" id="CHEBI:29108"/>
    </cofactor>
    <text evidence="20">Binds 1 Ca(2+) ion per monomer.</text>
</comment>
<dbReference type="CDD" id="cd00541">
    <property type="entry name" value="OMPLA"/>
    <property type="match status" value="1"/>
</dbReference>
<keyword evidence="9" id="KW-0812">Transmembrane</keyword>
<evidence type="ECO:0000256" key="19">
    <source>
        <dbReference type="PIRSR" id="PIRSR603187-1"/>
    </source>
</evidence>
<keyword evidence="8" id="KW-1134">Transmembrane beta strand</keyword>
<dbReference type="EC" id="3.1.1.32" evidence="6"/>
<evidence type="ECO:0000256" key="11">
    <source>
        <dbReference type="ARBA" id="ARBA00022729"/>
    </source>
</evidence>
<dbReference type="GO" id="GO:0046872">
    <property type="term" value="F:metal ion binding"/>
    <property type="evidence" value="ECO:0007669"/>
    <property type="project" value="UniProtKB-KW"/>
</dbReference>
<dbReference type="PANTHER" id="PTHR40457">
    <property type="entry name" value="PHOSPHOLIPASE A1"/>
    <property type="match status" value="1"/>
</dbReference>
<dbReference type="GO" id="GO:0016042">
    <property type="term" value="P:lipid catabolic process"/>
    <property type="evidence" value="ECO:0007669"/>
    <property type="project" value="UniProtKB-KW"/>
</dbReference>
<evidence type="ECO:0000256" key="12">
    <source>
        <dbReference type="ARBA" id="ARBA00022801"/>
    </source>
</evidence>
<dbReference type="SUPFAM" id="SSF56931">
    <property type="entry name" value="Outer membrane phospholipase A (OMPLA)"/>
    <property type="match status" value="1"/>
</dbReference>
<proteinExistence type="inferred from homology"/>
<evidence type="ECO:0000256" key="16">
    <source>
        <dbReference type="ARBA" id="ARBA00023136"/>
    </source>
</evidence>
<evidence type="ECO:0000256" key="10">
    <source>
        <dbReference type="ARBA" id="ARBA00022723"/>
    </source>
</evidence>
<keyword evidence="10 20" id="KW-0479">Metal-binding</keyword>
<feature type="active site" description="Nucleophile" evidence="19">
    <location>
        <position position="199"/>
    </location>
</feature>
<evidence type="ECO:0000256" key="7">
    <source>
        <dbReference type="ARBA" id="ARBA00013278"/>
    </source>
</evidence>
<evidence type="ECO:0000256" key="2">
    <source>
        <dbReference type="ARBA" id="ARBA00001604"/>
    </source>
</evidence>
<protein>
    <recommendedName>
        <fullName evidence="18">Phosphatidylcholine 1-acylhydrolase</fullName>
        <ecNumber evidence="6">3.1.1.32</ecNumber>
        <ecNumber evidence="7">3.1.1.4</ecNumber>
    </recommendedName>
</protein>
<name>A0AAU7E716_9BACT</name>
<organism evidence="21">
    <name type="scientific">Campylobacter sp. CCS1377</name>
    <dbReference type="NCBI Taxonomy" id="3158229"/>
    <lineage>
        <taxon>Bacteria</taxon>
        <taxon>Pseudomonadati</taxon>
        <taxon>Campylobacterota</taxon>
        <taxon>Epsilonproteobacteria</taxon>
        <taxon>Campylobacterales</taxon>
        <taxon>Campylobacteraceae</taxon>
        <taxon>Campylobacter</taxon>
    </lineage>
</organism>
<dbReference type="PANTHER" id="PTHR40457:SF1">
    <property type="entry name" value="PHOSPHOLIPASE A1"/>
    <property type="match status" value="1"/>
</dbReference>
<comment type="similarity">
    <text evidence="4">Belongs to the phospholipase A1 family.</text>
</comment>
<gene>
    <name evidence="21" type="ORF">AAH949_02480</name>
</gene>
<evidence type="ECO:0000256" key="1">
    <source>
        <dbReference type="ARBA" id="ARBA00000111"/>
    </source>
</evidence>
<accession>A0AAU7E716</accession>
<dbReference type="EMBL" id="CP155620">
    <property type="protein sequence ID" value="XBJ29720.1"/>
    <property type="molecule type" value="Genomic_DNA"/>
</dbReference>
<keyword evidence="13 20" id="KW-0106">Calcium</keyword>
<comment type="catalytic activity">
    <reaction evidence="1">
        <text>a 1,2-diacyl-sn-glycero-3-phosphocholine + H2O = a 2-acyl-sn-glycero-3-phosphocholine + a fatty acid + H(+)</text>
        <dbReference type="Rhea" id="RHEA:18689"/>
        <dbReference type="ChEBI" id="CHEBI:15377"/>
        <dbReference type="ChEBI" id="CHEBI:15378"/>
        <dbReference type="ChEBI" id="CHEBI:28868"/>
        <dbReference type="ChEBI" id="CHEBI:57643"/>
        <dbReference type="ChEBI" id="CHEBI:57875"/>
        <dbReference type="EC" id="3.1.1.32"/>
    </reaction>
</comment>
<feature type="binding site" description="in dimeric form" evidence="20">
    <location>
        <position position="209"/>
    </location>
    <ligand>
        <name>Ca(2+)</name>
        <dbReference type="ChEBI" id="CHEBI:29108"/>
        <label>1</label>
    </ligand>
</feature>
<feature type="binding site" description="in dimeric form" evidence="20">
    <location>
        <position position="244"/>
    </location>
    <ligand>
        <name>Ca(2+)</name>
        <dbReference type="ChEBI" id="CHEBI:29108"/>
        <label>1</label>
    </ligand>
</feature>
<keyword evidence="14" id="KW-0442">Lipid degradation</keyword>
<evidence type="ECO:0000256" key="5">
    <source>
        <dbReference type="ARBA" id="ARBA00011702"/>
    </source>
</evidence>
<dbReference type="RefSeq" id="WP_134238494.1">
    <property type="nucleotide sequence ID" value="NZ_CP155620.1"/>
</dbReference>
<dbReference type="PRINTS" id="PR01486">
    <property type="entry name" value="PHPHLIPASEA1"/>
</dbReference>
<evidence type="ECO:0000256" key="15">
    <source>
        <dbReference type="ARBA" id="ARBA00023098"/>
    </source>
</evidence>
<keyword evidence="16" id="KW-0472">Membrane</keyword>
<evidence type="ECO:0000256" key="8">
    <source>
        <dbReference type="ARBA" id="ARBA00022452"/>
    </source>
</evidence>
<feature type="active site" description="Proton acceptor" evidence="19">
    <location>
        <position position="197"/>
    </location>
</feature>
<keyword evidence="15" id="KW-0443">Lipid metabolism</keyword>
<dbReference type="Pfam" id="PF02253">
    <property type="entry name" value="PLA1"/>
    <property type="match status" value="1"/>
</dbReference>
<dbReference type="GO" id="GO:0008970">
    <property type="term" value="F:phospholipase A1 activity"/>
    <property type="evidence" value="ECO:0007669"/>
    <property type="project" value="UniProtKB-EC"/>
</dbReference>
<reference evidence="21" key="1">
    <citation type="submission" date="2024-05" db="EMBL/GenBank/DDBJ databases">
        <title>Campylobacter coli isolated from environmental waters in Slovenia.</title>
        <authorList>
            <person name="Zautner A.E."/>
            <person name="Bunk B."/>
            <person name="Riedel T."/>
            <person name="Sproeer C."/>
        </authorList>
    </citation>
    <scope>NUCLEOTIDE SEQUENCE</scope>
    <source>
        <strain evidence="21">CCS1377</strain>
    </source>
</reference>
<dbReference type="EC" id="3.1.1.4" evidence="7"/>
<evidence type="ECO:0000256" key="13">
    <source>
        <dbReference type="ARBA" id="ARBA00022837"/>
    </source>
</evidence>
<evidence type="ECO:0000256" key="20">
    <source>
        <dbReference type="PIRSR" id="PIRSR603187-2"/>
    </source>
</evidence>
<feature type="binding site" description="in dimeric form" evidence="20">
    <location>
        <position position="162"/>
    </location>
    <ligand>
        <name>Ca(2+)</name>
        <dbReference type="ChEBI" id="CHEBI:29108"/>
        <label>1</label>
    </ligand>
</feature>
<dbReference type="Gene3D" id="2.40.230.10">
    <property type="entry name" value="Phospholipase A1"/>
    <property type="match status" value="1"/>
</dbReference>
<evidence type="ECO:0000256" key="6">
    <source>
        <dbReference type="ARBA" id="ARBA00013179"/>
    </source>
</evidence>
<evidence type="ECO:0000256" key="9">
    <source>
        <dbReference type="ARBA" id="ARBA00022692"/>
    </source>
</evidence>